<dbReference type="PANTHER" id="PTHR46511:SF1">
    <property type="entry name" value="MORN REPEAT-CONTAINING PROTEIN 3"/>
    <property type="match status" value="1"/>
</dbReference>
<comment type="caution">
    <text evidence="6">The sequence shown here is derived from an EMBL/GenBank/DDBJ whole genome shotgun (WGS) entry which is preliminary data.</text>
</comment>
<dbReference type="InterPro" id="IPR052472">
    <property type="entry name" value="MORN3"/>
</dbReference>
<keyword evidence="3" id="KW-0968">Cytoplasmic vesicle</keyword>
<organism evidence="6 7">
    <name type="scientific">Exocentrus adspersus</name>
    <dbReference type="NCBI Taxonomy" id="1586481"/>
    <lineage>
        <taxon>Eukaryota</taxon>
        <taxon>Metazoa</taxon>
        <taxon>Ecdysozoa</taxon>
        <taxon>Arthropoda</taxon>
        <taxon>Hexapoda</taxon>
        <taxon>Insecta</taxon>
        <taxon>Pterygota</taxon>
        <taxon>Neoptera</taxon>
        <taxon>Endopterygota</taxon>
        <taxon>Coleoptera</taxon>
        <taxon>Polyphaga</taxon>
        <taxon>Cucujiformia</taxon>
        <taxon>Chrysomeloidea</taxon>
        <taxon>Cerambycidae</taxon>
        <taxon>Lamiinae</taxon>
        <taxon>Acanthocinini</taxon>
        <taxon>Exocentrus</taxon>
    </lineage>
</organism>
<keyword evidence="2" id="KW-0677">Repeat</keyword>
<gene>
    <name evidence="6" type="ORF">NQ315_013130</name>
</gene>
<evidence type="ECO:0000256" key="3">
    <source>
        <dbReference type="ARBA" id="ARBA00023329"/>
    </source>
</evidence>
<evidence type="ECO:0000256" key="5">
    <source>
        <dbReference type="ARBA" id="ARBA00045851"/>
    </source>
</evidence>
<dbReference type="SMART" id="SM00698">
    <property type="entry name" value="MORN"/>
    <property type="match status" value="6"/>
</dbReference>
<evidence type="ECO:0000313" key="7">
    <source>
        <dbReference type="Proteomes" id="UP001159042"/>
    </source>
</evidence>
<accession>A0AAV8VWL8</accession>
<dbReference type="PANTHER" id="PTHR46511">
    <property type="entry name" value="MORN REPEAT-CONTAINING PROTEIN 3"/>
    <property type="match status" value="1"/>
</dbReference>
<dbReference type="AlphaFoldDB" id="A0AAV8VWL8"/>
<name>A0AAV8VWL8_9CUCU</name>
<comment type="function">
    <text evidence="5">Assembles a suppression complex (suppresome) by tethering SIRT1 and MDM2 to regulate composite modifications of p53/TP53. Confers both deacetylation-mediated functional inactivation, by SIRT1, and ubiquitination-dependent degradation, by MDM2, of p53/TP53, promoting a proliferative and cell survival behaviors. May play a role in the regulation of spermatogenesis.</text>
</comment>
<dbReference type="EMBL" id="JANEYG010000024">
    <property type="protein sequence ID" value="KAJ8918624.1"/>
    <property type="molecule type" value="Genomic_DNA"/>
</dbReference>
<dbReference type="SUPFAM" id="SSF82185">
    <property type="entry name" value="Histone H3 K4-specific methyltransferase SET7/9 N-terminal domain"/>
    <property type="match status" value="2"/>
</dbReference>
<dbReference type="InterPro" id="IPR003409">
    <property type="entry name" value="MORN"/>
</dbReference>
<evidence type="ECO:0000313" key="6">
    <source>
        <dbReference type="EMBL" id="KAJ8918624.1"/>
    </source>
</evidence>
<evidence type="ECO:0000256" key="2">
    <source>
        <dbReference type="ARBA" id="ARBA00022737"/>
    </source>
</evidence>
<dbReference type="Pfam" id="PF02493">
    <property type="entry name" value="MORN"/>
    <property type="match status" value="6"/>
</dbReference>
<protein>
    <recommendedName>
        <fullName evidence="4">MORN repeat-containing protein 3</fullName>
    </recommendedName>
</protein>
<reference evidence="6 7" key="1">
    <citation type="journal article" date="2023" name="Insect Mol. Biol.">
        <title>Genome sequencing provides insights into the evolution of gene families encoding plant cell wall-degrading enzymes in longhorned beetles.</title>
        <authorList>
            <person name="Shin N.R."/>
            <person name="Okamura Y."/>
            <person name="Kirsch R."/>
            <person name="Pauchet Y."/>
        </authorList>
    </citation>
    <scope>NUCLEOTIDE SEQUENCE [LARGE SCALE GENOMIC DNA]</scope>
    <source>
        <strain evidence="6">EAD_L_NR</strain>
    </source>
</reference>
<evidence type="ECO:0000256" key="1">
    <source>
        <dbReference type="ARBA" id="ARBA00004218"/>
    </source>
</evidence>
<comment type="subcellular location">
    <subcellularLocation>
        <location evidence="1">Cytoplasmic vesicle</location>
        <location evidence="1">Secretory vesicle</location>
        <location evidence="1">Acrosome</location>
    </subcellularLocation>
</comment>
<dbReference type="Proteomes" id="UP001159042">
    <property type="component" value="Unassembled WGS sequence"/>
</dbReference>
<proteinExistence type="predicted"/>
<evidence type="ECO:0000256" key="4">
    <source>
        <dbReference type="ARBA" id="ARBA00039854"/>
    </source>
</evidence>
<sequence length="260" mass="30483">MPFYKKHNTSLSRSKAFEKKTHKYGFRNTIFNTVGDRYKGDWKEDKKSGKGVLLTRTNELYEGDFDRNYRHGFGVLCNQIPNTKVFTMAYRGSWKNGWPEGNGLRVYKDGGYYLGHWKRGKRHGRGQMWYADKSWYDGEWVDDMRQGLGVFVRADGNRYEGSWYKDKKHGQGRFFFLMTGQIQDGVWKEDYCKFSVMCDVPFRQTAIRPSVYPMPFCYLINRESICNTQQLRVLLGVPNSCLFETSEDSVTSSKVLIKEL</sequence>
<keyword evidence="7" id="KW-1185">Reference proteome</keyword>
<dbReference type="Gene3D" id="2.20.110.10">
    <property type="entry name" value="Histone H3 K4-specific methyltransferase SET7/9 N-terminal domain"/>
    <property type="match status" value="2"/>
</dbReference>
<dbReference type="GO" id="GO:0001669">
    <property type="term" value="C:acrosomal vesicle"/>
    <property type="evidence" value="ECO:0007669"/>
    <property type="project" value="UniProtKB-SubCell"/>
</dbReference>